<evidence type="ECO:0000256" key="4">
    <source>
        <dbReference type="RuleBase" id="RU361176"/>
    </source>
</evidence>
<dbReference type="InterPro" id="IPR018077">
    <property type="entry name" value="Glyco_hydro_fam25_subgr"/>
</dbReference>
<dbReference type="EC" id="3.2.1.17" evidence="4"/>
<feature type="region of interest" description="Disordered" evidence="5">
    <location>
        <begin position="1"/>
        <end position="21"/>
    </location>
</feature>
<dbReference type="PROSITE" id="PS00953">
    <property type="entry name" value="GLYCOSYL_HYDROL_F25_1"/>
    <property type="match status" value="1"/>
</dbReference>
<dbReference type="OrthoDB" id="287365at2"/>
<dbReference type="PANTHER" id="PTHR34135:SF2">
    <property type="entry name" value="LYSOZYME"/>
    <property type="match status" value="1"/>
</dbReference>
<dbReference type="SUPFAM" id="SSF51445">
    <property type="entry name" value="(Trans)glycosidases"/>
    <property type="match status" value="1"/>
</dbReference>
<evidence type="ECO:0000256" key="3">
    <source>
        <dbReference type="ARBA" id="ARBA00023295"/>
    </source>
</evidence>
<accession>A0A2U2RN54</accession>
<name>A0A2U2RN54_9MICO</name>
<dbReference type="EMBL" id="QFKX01000001">
    <property type="protein sequence ID" value="PWH07302.1"/>
    <property type="molecule type" value="Genomic_DNA"/>
</dbReference>
<feature type="region of interest" description="Disordered" evidence="5">
    <location>
        <begin position="52"/>
        <end position="92"/>
    </location>
</feature>
<comment type="similarity">
    <text evidence="1 4">Belongs to the glycosyl hydrolase 25 family.</text>
</comment>
<reference evidence="7 8" key="1">
    <citation type="submission" date="2018-05" db="EMBL/GenBank/DDBJ databases">
        <title>Brachybacterium sp. M1HQ-2T, whole genome shotgun sequence.</title>
        <authorList>
            <person name="Tuo L."/>
        </authorList>
    </citation>
    <scope>NUCLEOTIDE SEQUENCE [LARGE SCALE GENOMIC DNA]</scope>
    <source>
        <strain evidence="7 8">M1HQ-2</strain>
    </source>
</reference>
<organism evidence="7 8">
    <name type="scientific">Brachybacterium endophyticum</name>
    <dbReference type="NCBI Taxonomy" id="2182385"/>
    <lineage>
        <taxon>Bacteria</taxon>
        <taxon>Bacillati</taxon>
        <taxon>Actinomycetota</taxon>
        <taxon>Actinomycetes</taxon>
        <taxon>Micrococcales</taxon>
        <taxon>Dermabacteraceae</taxon>
        <taxon>Brachybacterium</taxon>
    </lineage>
</organism>
<evidence type="ECO:0000256" key="1">
    <source>
        <dbReference type="ARBA" id="ARBA00010646"/>
    </source>
</evidence>
<dbReference type="GO" id="GO:0003796">
    <property type="term" value="F:lysozyme activity"/>
    <property type="evidence" value="ECO:0007669"/>
    <property type="project" value="UniProtKB-EC"/>
</dbReference>
<dbReference type="GO" id="GO:0016998">
    <property type="term" value="P:cell wall macromolecule catabolic process"/>
    <property type="evidence" value="ECO:0007669"/>
    <property type="project" value="InterPro"/>
</dbReference>
<sequence>MTSSSPPPTGSRPRPKYSPVQVRRRQVAAGGCLLLVILLVVVSCTALLGRDGKGGSDAGRGGGSGDAELAVSETPSDAPALSQLPGKGTLGQEENLGIDVSAHQEEIDWEKVRGDGVGFAYIKATEGAGYTDPRLNANWRGARQNGVTPGAYHYFTLCSPGAEQAEEFLRAVPPSDDALPPALDLEFDGACENRPEVKEADAQVDAFLEKVEEAWGRPVLLYSSVDWRNHYGLGATEDRPDWLFQDGKRPAQGDWALWQVRFDGSVAGIDGDVDIDVLRLDVLQASGAE</sequence>
<comment type="caution">
    <text evidence="7">The sequence shown here is derived from an EMBL/GenBank/DDBJ whole genome shotgun (WGS) entry which is preliminary data.</text>
</comment>
<dbReference type="Pfam" id="PF01183">
    <property type="entry name" value="Glyco_hydro_25"/>
    <property type="match status" value="1"/>
</dbReference>
<keyword evidence="6" id="KW-0812">Transmembrane</keyword>
<keyword evidence="8" id="KW-1185">Reference proteome</keyword>
<evidence type="ECO:0000256" key="5">
    <source>
        <dbReference type="SAM" id="MobiDB-lite"/>
    </source>
</evidence>
<dbReference type="InterPro" id="IPR002053">
    <property type="entry name" value="Glyco_hydro_25"/>
</dbReference>
<dbReference type="SMART" id="SM00641">
    <property type="entry name" value="Glyco_25"/>
    <property type="match status" value="1"/>
</dbReference>
<evidence type="ECO:0000256" key="6">
    <source>
        <dbReference type="SAM" id="Phobius"/>
    </source>
</evidence>
<dbReference type="GO" id="GO:0016052">
    <property type="term" value="P:carbohydrate catabolic process"/>
    <property type="evidence" value="ECO:0007669"/>
    <property type="project" value="TreeGrafter"/>
</dbReference>
<protein>
    <recommendedName>
        <fullName evidence="4">Lysozyme</fullName>
        <ecNumber evidence="4">3.2.1.17</ecNumber>
    </recommendedName>
</protein>
<dbReference type="GO" id="GO:0009253">
    <property type="term" value="P:peptidoglycan catabolic process"/>
    <property type="evidence" value="ECO:0007669"/>
    <property type="project" value="InterPro"/>
</dbReference>
<keyword evidence="2 4" id="KW-0378">Hydrolase</keyword>
<evidence type="ECO:0000313" key="7">
    <source>
        <dbReference type="EMBL" id="PWH07302.1"/>
    </source>
</evidence>
<feature type="compositionally biased region" description="Pro residues" evidence="5">
    <location>
        <begin position="1"/>
        <end position="10"/>
    </location>
</feature>
<feature type="transmembrane region" description="Helical" evidence="6">
    <location>
        <begin position="27"/>
        <end position="48"/>
    </location>
</feature>
<keyword evidence="3 4" id="KW-0326">Glycosidase</keyword>
<evidence type="ECO:0000313" key="8">
    <source>
        <dbReference type="Proteomes" id="UP000245590"/>
    </source>
</evidence>
<keyword evidence="6" id="KW-0472">Membrane</keyword>
<dbReference type="Proteomes" id="UP000245590">
    <property type="component" value="Unassembled WGS sequence"/>
</dbReference>
<dbReference type="Gene3D" id="3.20.20.80">
    <property type="entry name" value="Glycosidases"/>
    <property type="match status" value="1"/>
</dbReference>
<keyword evidence="6" id="KW-1133">Transmembrane helix</keyword>
<dbReference type="RefSeq" id="WP_109274186.1">
    <property type="nucleotide sequence ID" value="NZ_QFKX01000001.1"/>
</dbReference>
<dbReference type="InterPro" id="IPR008270">
    <property type="entry name" value="Glyco_hydro_25_AS"/>
</dbReference>
<evidence type="ECO:0000256" key="2">
    <source>
        <dbReference type="ARBA" id="ARBA00022801"/>
    </source>
</evidence>
<proteinExistence type="inferred from homology"/>
<dbReference type="PROSITE" id="PS51904">
    <property type="entry name" value="GLYCOSYL_HYDROL_F25_2"/>
    <property type="match status" value="1"/>
</dbReference>
<gene>
    <name evidence="7" type="ORF">DEO23_01225</name>
</gene>
<comment type="catalytic activity">
    <reaction evidence="4">
        <text>Hydrolysis of (1-&gt;4)-beta-linkages between N-acetylmuramic acid and N-acetyl-D-glucosamine residues in a peptidoglycan and between N-acetyl-D-glucosamine residues in chitodextrins.</text>
        <dbReference type="EC" id="3.2.1.17"/>
    </reaction>
</comment>
<dbReference type="PANTHER" id="PTHR34135">
    <property type="entry name" value="LYSOZYME"/>
    <property type="match status" value="1"/>
</dbReference>
<feature type="compositionally biased region" description="Gly residues" evidence="5">
    <location>
        <begin position="55"/>
        <end position="65"/>
    </location>
</feature>
<dbReference type="InterPro" id="IPR017853">
    <property type="entry name" value="GH"/>
</dbReference>
<dbReference type="AlphaFoldDB" id="A0A2U2RN54"/>